<feature type="compositionally biased region" description="Basic residues" evidence="1">
    <location>
        <begin position="323"/>
        <end position="334"/>
    </location>
</feature>
<feature type="compositionally biased region" description="Basic and acidic residues" evidence="1">
    <location>
        <begin position="202"/>
        <end position="211"/>
    </location>
</feature>
<gene>
    <name evidence="2" type="ORF">CTHT_0002140</name>
</gene>
<feature type="compositionally biased region" description="Polar residues" evidence="1">
    <location>
        <begin position="183"/>
        <end position="201"/>
    </location>
</feature>
<accession>G0RZ92</accession>
<protein>
    <submittedName>
        <fullName evidence="2">Uncharacterized protein</fullName>
    </submittedName>
</protein>
<evidence type="ECO:0000256" key="1">
    <source>
        <dbReference type="SAM" id="MobiDB-lite"/>
    </source>
</evidence>
<feature type="region of interest" description="Disordered" evidence="1">
    <location>
        <begin position="163"/>
        <end position="214"/>
    </location>
</feature>
<feature type="compositionally biased region" description="Acidic residues" evidence="1">
    <location>
        <begin position="116"/>
        <end position="125"/>
    </location>
</feature>
<feature type="region of interest" description="Disordered" evidence="1">
    <location>
        <begin position="74"/>
        <end position="151"/>
    </location>
</feature>
<dbReference type="OrthoDB" id="5204927at2759"/>
<feature type="region of interest" description="Disordered" evidence="1">
    <location>
        <begin position="369"/>
        <end position="435"/>
    </location>
</feature>
<feature type="compositionally biased region" description="Polar residues" evidence="1">
    <location>
        <begin position="90"/>
        <end position="105"/>
    </location>
</feature>
<dbReference type="Proteomes" id="UP000008066">
    <property type="component" value="Unassembled WGS sequence"/>
</dbReference>
<sequence>MLLQQPQVWDMQFKTSYNPRGDNLHNIPNGAYRNSYRPSKPHPNKHAPGQAHFDPDELTRRLYLVLAERKALAERRRASRRDGTHGWGSQADTSSSGTDLITQLRQARRRSRMAAEEEDDDESDTPVEQPPRQETPKRHSAYVPQQAAKQFARTTTIDAMRVEENQHSNSTSNSSTMRKLSKRSLQQPHHAPTESSQTQHTRIPEDSDDRPNPYTFEEEYCRIHQPPNQYHDGRHRHYHPTDAHLARRAMVRSMNLDHMGMSHNTDDDMDNQLHRYQSHPIPLAHQHQNIHPERRVDWTQSDETGAAPPPAVSLRHNRDRDHHSHHPHLLRRPKSSASKSVKSSSTAYSSSTSAMAFFTALLPTGLFHRDGKEKESSGRSSRLSKRSKSRGSGSEPSLPGDRKSQVLGDNGSNEGGGEERVLKQKKSFWARFKRS</sequence>
<dbReference type="EMBL" id="GL988032">
    <property type="protein sequence ID" value="EGS23520.1"/>
    <property type="molecule type" value="Genomic_DNA"/>
</dbReference>
<dbReference type="RefSeq" id="XP_006690762.1">
    <property type="nucleotide sequence ID" value="XM_006690699.1"/>
</dbReference>
<feature type="compositionally biased region" description="Low complexity" evidence="1">
    <location>
        <begin position="335"/>
        <end position="349"/>
    </location>
</feature>
<feature type="region of interest" description="Disordered" evidence="1">
    <location>
        <begin position="298"/>
        <end position="349"/>
    </location>
</feature>
<dbReference type="AlphaFoldDB" id="G0RZ92"/>
<evidence type="ECO:0000313" key="2">
    <source>
        <dbReference type="EMBL" id="EGS23520.1"/>
    </source>
</evidence>
<feature type="compositionally biased region" description="Basic and acidic residues" evidence="1">
    <location>
        <begin position="74"/>
        <end position="84"/>
    </location>
</feature>
<evidence type="ECO:0000313" key="3">
    <source>
        <dbReference type="Proteomes" id="UP000008066"/>
    </source>
</evidence>
<dbReference type="HOGENOM" id="CLU_630043_0_0_1"/>
<dbReference type="GeneID" id="18254252"/>
<dbReference type="KEGG" id="cthr:CTHT_0002140"/>
<feature type="compositionally biased region" description="Basic residues" evidence="1">
    <location>
        <begin position="423"/>
        <end position="435"/>
    </location>
</feature>
<organism evidence="3">
    <name type="scientific">Chaetomium thermophilum (strain DSM 1495 / CBS 144.50 / IMI 039719)</name>
    <name type="common">Thermochaetoides thermophila</name>
    <dbReference type="NCBI Taxonomy" id="759272"/>
    <lineage>
        <taxon>Eukaryota</taxon>
        <taxon>Fungi</taxon>
        <taxon>Dikarya</taxon>
        <taxon>Ascomycota</taxon>
        <taxon>Pezizomycotina</taxon>
        <taxon>Sordariomycetes</taxon>
        <taxon>Sordariomycetidae</taxon>
        <taxon>Sordariales</taxon>
        <taxon>Chaetomiaceae</taxon>
        <taxon>Thermochaetoides</taxon>
    </lineage>
</organism>
<name>G0RZ92_CHATD</name>
<feature type="region of interest" description="Disordered" evidence="1">
    <location>
        <begin position="14"/>
        <end position="54"/>
    </location>
</feature>
<reference evidence="2 3" key="1">
    <citation type="journal article" date="2011" name="Cell">
        <title>Insight into structure and assembly of the nuclear pore complex by utilizing the genome of a eukaryotic thermophile.</title>
        <authorList>
            <person name="Amlacher S."/>
            <person name="Sarges P."/>
            <person name="Flemming D."/>
            <person name="van Noort V."/>
            <person name="Kunze R."/>
            <person name="Devos D.P."/>
            <person name="Arumugam M."/>
            <person name="Bork P."/>
            <person name="Hurt E."/>
        </authorList>
    </citation>
    <scope>NUCLEOTIDE SEQUENCE [LARGE SCALE GENOMIC DNA]</scope>
    <source>
        <strain evidence="3">DSM 1495 / CBS 144.50 / IMI 039719</strain>
    </source>
</reference>
<keyword evidence="3" id="KW-1185">Reference proteome</keyword>
<proteinExistence type="predicted"/>